<keyword evidence="2" id="KW-1185">Reference proteome</keyword>
<dbReference type="Proteomes" id="UP001431783">
    <property type="component" value="Unassembled WGS sequence"/>
</dbReference>
<organism evidence="1 2">
    <name type="scientific">Henosepilachna vigintioctopunctata</name>
    <dbReference type="NCBI Taxonomy" id="420089"/>
    <lineage>
        <taxon>Eukaryota</taxon>
        <taxon>Metazoa</taxon>
        <taxon>Ecdysozoa</taxon>
        <taxon>Arthropoda</taxon>
        <taxon>Hexapoda</taxon>
        <taxon>Insecta</taxon>
        <taxon>Pterygota</taxon>
        <taxon>Neoptera</taxon>
        <taxon>Endopterygota</taxon>
        <taxon>Coleoptera</taxon>
        <taxon>Polyphaga</taxon>
        <taxon>Cucujiformia</taxon>
        <taxon>Coccinelloidea</taxon>
        <taxon>Coccinellidae</taxon>
        <taxon>Epilachninae</taxon>
        <taxon>Epilachnini</taxon>
        <taxon>Henosepilachna</taxon>
    </lineage>
</organism>
<accession>A0AAW1V1N7</accession>
<evidence type="ECO:0000313" key="1">
    <source>
        <dbReference type="EMBL" id="KAK9887263.1"/>
    </source>
</evidence>
<dbReference type="AlphaFoldDB" id="A0AAW1V1N7"/>
<gene>
    <name evidence="1" type="ORF">WA026_021115</name>
</gene>
<dbReference type="EMBL" id="JARQZJ010000106">
    <property type="protein sequence ID" value="KAK9887263.1"/>
    <property type="molecule type" value="Genomic_DNA"/>
</dbReference>
<reference evidence="1 2" key="1">
    <citation type="submission" date="2023-03" db="EMBL/GenBank/DDBJ databases">
        <title>Genome insight into feeding habits of ladybird beetles.</title>
        <authorList>
            <person name="Li H.-S."/>
            <person name="Huang Y.-H."/>
            <person name="Pang H."/>
        </authorList>
    </citation>
    <scope>NUCLEOTIDE SEQUENCE [LARGE SCALE GENOMIC DNA]</scope>
    <source>
        <strain evidence="1">SYSU_2023b</strain>
        <tissue evidence="1">Whole body</tissue>
    </source>
</reference>
<name>A0AAW1V1N7_9CUCU</name>
<protein>
    <submittedName>
        <fullName evidence="1">Uncharacterized protein</fullName>
    </submittedName>
</protein>
<proteinExistence type="predicted"/>
<evidence type="ECO:0000313" key="2">
    <source>
        <dbReference type="Proteomes" id="UP001431783"/>
    </source>
</evidence>
<comment type="caution">
    <text evidence="1">The sequence shown here is derived from an EMBL/GenBank/DDBJ whole genome shotgun (WGS) entry which is preliminary data.</text>
</comment>
<sequence>MDKEADTKNRKMVGHGSFAAYTHRIGKTENELCVICGVPDNPEHVVYNRTRWNTEREGVTIRTGPLHAPEVFLSKMIEERSCWNSIFLFIAEAMKRKEREDRIARKEVP</sequence>